<evidence type="ECO:0000313" key="3">
    <source>
        <dbReference type="Proteomes" id="UP000318571"/>
    </source>
</evidence>
<name>A0A553NV02_TIGCA</name>
<dbReference type="Pfam" id="PF06911">
    <property type="entry name" value="Senescence"/>
    <property type="match status" value="1"/>
</dbReference>
<dbReference type="InterPro" id="IPR009686">
    <property type="entry name" value="Senescence/spartin_C"/>
</dbReference>
<reference evidence="2 3" key="1">
    <citation type="journal article" date="2018" name="Nat. Ecol. Evol.">
        <title>Genomic signatures of mitonuclear coevolution across populations of Tigriopus californicus.</title>
        <authorList>
            <person name="Barreto F.S."/>
            <person name="Watson E.T."/>
            <person name="Lima T.G."/>
            <person name="Willett C.S."/>
            <person name="Edmands S."/>
            <person name="Li W."/>
            <person name="Burton R.S."/>
        </authorList>
    </citation>
    <scope>NUCLEOTIDE SEQUENCE [LARGE SCALE GENOMIC DNA]</scope>
    <source>
        <strain evidence="2 3">San Diego</strain>
    </source>
</reference>
<keyword evidence="3" id="KW-1185">Reference proteome</keyword>
<dbReference type="GO" id="GO:0030514">
    <property type="term" value="P:negative regulation of BMP signaling pathway"/>
    <property type="evidence" value="ECO:0007669"/>
    <property type="project" value="TreeGrafter"/>
</dbReference>
<accession>A0A553NV02</accession>
<dbReference type="PANTHER" id="PTHR21068:SF43">
    <property type="entry name" value="SPARTIN"/>
    <property type="match status" value="1"/>
</dbReference>
<dbReference type="GO" id="GO:0005886">
    <property type="term" value="C:plasma membrane"/>
    <property type="evidence" value="ECO:0007669"/>
    <property type="project" value="TreeGrafter"/>
</dbReference>
<organism evidence="2 3">
    <name type="scientific">Tigriopus californicus</name>
    <name type="common">Marine copepod</name>
    <dbReference type="NCBI Taxonomy" id="6832"/>
    <lineage>
        <taxon>Eukaryota</taxon>
        <taxon>Metazoa</taxon>
        <taxon>Ecdysozoa</taxon>
        <taxon>Arthropoda</taxon>
        <taxon>Crustacea</taxon>
        <taxon>Multicrustacea</taxon>
        <taxon>Hexanauplia</taxon>
        <taxon>Copepoda</taxon>
        <taxon>Harpacticoida</taxon>
        <taxon>Harpacticidae</taxon>
        <taxon>Tigriopus</taxon>
    </lineage>
</organism>
<proteinExistence type="predicted"/>
<dbReference type="OrthoDB" id="20821at2759"/>
<gene>
    <name evidence="2" type="ORF">TCAL_13172</name>
</gene>
<dbReference type="EMBL" id="VCGU01000010">
    <property type="protein sequence ID" value="TRY69250.1"/>
    <property type="molecule type" value="Genomic_DNA"/>
</dbReference>
<dbReference type="InterPro" id="IPR045036">
    <property type="entry name" value="Spartin-like"/>
</dbReference>
<dbReference type="STRING" id="6832.A0A553NV02"/>
<dbReference type="Proteomes" id="UP000318571">
    <property type="component" value="Chromosome 1"/>
</dbReference>
<evidence type="ECO:0000313" key="2">
    <source>
        <dbReference type="EMBL" id="TRY69250.1"/>
    </source>
</evidence>
<dbReference type="GO" id="GO:0051301">
    <property type="term" value="P:cell division"/>
    <property type="evidence" value="ECO:0007669"/>
    <property type="project" value="TreeGrafter"/>
</dbReference>
<dbReference type="AlphaFoldDB" id="A0A553NV02"/>
<comment type="caution">
    <text evidence="2">The sequence shown here is derived from an EMBL/GenBank/DDBJ whole genome shotgun (WGS) entry which is preliminary data.</text>
</comment>
<sequence length="332" mass="36101">MSMSDLDRVLSRKPYFQPRLAIRLDHGVQLFAVDKNGIVSTFAYSSSLVIWKMNEDTAIIQVLDWFYFLRQGESPVLKAQNGAYMFPISHVQTIPGTVGIVLIDEVDNDTRFLFHGILSMFADVIVQRGAKSGTKAEIHVGLHPFGKWLKDRGEAVALLIEDTTIQTCSRIETRANMSVAKSPACDPDKKLNGFLVYTARGIKGATGTTEKITGKAAHGLESASDGIGAVLAKQLTRPMNVGTRQAQLLENTMDITFGGVWAYDSVKDTLEVSAVHLGRCIRDQTVRVITHKHGVAAGVAAGQVVGSVGDLLLTAHHVHEIGEFLSVEEAAF</sequence>
<dbReference type="PANTHER" id="PTHR21068">
    <property type="entry name" value="SPARTIN"/>
    <property type="match status" value="1"/>
</dbReference>
<feature type="domain" description="Senescence" evidence="1">
    <location>
        <begin position="148"/>
        <end position="322"/>
    </location>
</feature>
<evidence type="ECO:0000259" key="1">
    <source>
        <dbReference type="Pfam" id="PF06911"/>
    </source>
</evidence>
<protein>
    <recommendedName>
        <fullName evidence="1">Senescence domain-containing protein</fullName>
    </recommendedName>
</protein>